<dbReference type="AlphaFoldDB" id="A0A8S0SEB4"/>
<dbReference type="OrthoDB" id="1908104at2759"/>
<evidence type="ECO:0000259" key="4">
    <source>
        <dbReference type="Pfam" id="PF16845"/>
    </source>
</evidence>
<feature type="domain" description="Cystatin" evidence="4">
    <location>
        <begin position="69"/>
        <end position="140"/>
    </location>
</feature>
<accession>A0A8S0SEB4</accession>
<dbReference type="Pfam" id="PF16845">
    <property type="entry name" value="SQAPI"/>
    <property type="match status" value="1"/>
</dbReference>
<evidence type="ECO:0000313" key="5">
    <source>
        <dbReference type="EMBL" id="CAA2990952.1"/>
    </source>
</evidence>
<dbReference type="InterPro" id="IPR000010">
    <property type="entry name" value="Cystatin_dom"/>
</dbReference>
<dbReference type="Proteomes" id="UP000594638">
    <property type="component" value="Unassembled WGS sequence"/>
</dbReference>
<keyword evidence="6" id="KW-1185">Reference proteome</keyword>
<evidence type="ECO:0000256" key="3">
    <source>
        <dbReference type="RuleBase" id="RU362130"/>
    </source>
</evidence>
<dbReference type="PANTHER" id="PTHR11413">
    <property type="entry name" value="CYSTATIN FAMILY MEMBER"/>
    <property type="match status" value="1"/>
</dbReference>
<dbReference type="Gene3D" id="3.10.450.10">
    <property type="match status" value="1"/>
</dbReference>
<proteinExistence type="inferred from homology"/>
<comment type="caution">
    <text evidence="5">The sequence shown here is derived from an EMBL/GenBank/DDBJ whole genome shotgun (WGS) entry which is preliminary data.</text>
</comment>
<evidence type="ECO:0000256" key="2">
    <source>
        <dbReference type="ARBA" id="ARBA00022704"/>
    </source>
</evidence>
<dbReference type="SUPFAM" id="SSF54403">
    <property type="entry name" value="Cystatin/monellin"/>
    <property type="match status" value="1"/>
</dbReference>
<dbReference type="EMBL" id="CACTIH010004519">
    <property type="protein sequence ID" value="CAA2990952.1"/>
    <property type="molecule type" value="Genomic_DNA"/>
</dbReference>
<protein>
    <recommendedName>
        <fullName evidence="3">Cysteine proteinase inhibitor</fullName>
    </recommendedName>
</protein>
<gene>
    <name evidence="5" type="ORF">OLEA9_A045706</name>
</gene>
<keyword evidence="1 3" id="KW-0646">Protease inhibitor</keyword>
<comment type="similarity">
    <text evidence="3">Belongs to the cystatin family. Phytocystatin subfamily.</text>
</comment>
<reference evidence="5 6" key="1">
    <citation type="submission" date="2019-12" db="EMBL/GenBank/DDBJ databases">
        <authorList>
            <person name="Alioto T."/>
            <person name="Alioto T."/>
            <person name="Gomez Garrido J."/>
        </authorList>
    </citation>
    <scope>NUCLEOTIDE SEQUENCE [LARGE SCALE GENOMIC DNA]</scope>
</reference>
<dbReference type="PANTHER" id="PTHR11413:SF110">
    <property type="entry name" value="CYSTEINE PROTEINASE INHIBITOR 6"/>
    <property type="match status" value="1"/>
</dbReference>
<dbReference type="CDD" id="cd00042">
    <property type="entry name" value="CY"/>
    <property type="match status" value="1"/>
</dbReference>
<dbReference type="InterPro" id="IPR046350">
    <property type="entry name" value="Cystatin_sf"/>
</dbReference>
<sequence length="145" mass="16652">MAATPTSAGITTAFNYSHTKRKERESFLSKKIQLSVRMAATSLEGLEESLEATSRGITPFERIGNNPECVARFAVDEYNKKEDKLVLEFKKVLNAKQQVVVVFVYCLTLEVFDREGQRMKVCEAEVWFKLPNCWELRDFKFVDDA</sequence>
<dbReference type="Gramene" id="OE9A045706T1">
    <property type="protein sequence ID" value="OE9A045706C1"/>
    <property type="gene ID" value="OE9A045706"/>
</dbReference>
<evidence type="ECO:0000256" key="1">
    <source>
        <dbReference type="ARBA" id="ARBA00022690"/>
    </source>
</evidence>
<organism evidence="5 6">
    <name type="scientific">Olea europaea subsp. europaea</name>
    <dbReference type="NCBI Taxonomy" id="158383"/>
    <lineage>
        <taxon>Eukaryota</taxon>
        <taxon>Viridiplantae</taxon>
        <taxon>Streptophyta</taxon>
        <taxon>Embryophyta</taxon>
        <taxon>Tracheophyta</taxon>
        <taxon>Spermatophyta</taxon>
        <taxon>Magnoliopsida</taxon>
        <taxon>eudicotyledons</taxon>
        <taxon>Gunneridae</taxon>
        <taxon>Pentapetalae</taxon>
        <taxon>asterids</taxon>
        <taxon>lamiids</taxon>
        <taxon>Lamiales</taxon>
        <taxon>Oleaceae</taxon>
        <taxon>Oleeae</taxon>
        <taxon>Olea</taxon>
    </lineage>
</organism>
<evidence type="ECO:0000313" key="6">
    <source>
        <dbReference type="Proteomes" id="UP000594638"/>
    </source>
</evidence>
<dbReference type="GO" id="GO:0004869">
    <property type="term" value="F:cysteine-type endopeptidase inhibitor activity"/>
    <property type="evidence" value="ECO:0007669"/>
    <property type="project" value="UniProtKB-KW"/>
</dbReference>
<keyword evidence="2 3" id="KW-0789">Thiol protease inhibitor</keyword>
<name>A0A8S0SEB4_OLEEU</name>
<dbReference type="InterPro" id="IPR027214">
    <property type="entry name" value="Cystatin"/>
</dbReference>